<feature type="region of interest" description="Disordered" evidence="1">
    <location>
        <begin position="321"/>
        <end position="341"/>
    </location>
</feature>
<feature type="compositionally biased region" description="Polar residues" evidence="1">
    <location>
        <begin position="321"/>
        <end position="338"/>
    </location>
</feature>
<evidence type="ECO:0000313" key="3">
    <source>
        <dbReference type="Proteomes" id="UP000188320"/>
    </source>
</evidence>
<protein>
    <submittedName>
        <fullName evidence="2">Uncharacterized protein</fullName>
    </submittedName>
</protein>
<evidence type="ECO:0000256" key="1">
    <source>
        <dbReference type="SAM" id="MobiDB-lite"/>
    </source>
</evidence>
<dbReference type="AlphaFoldDB" id="A0A1R1PWF5"/>
<gene>
    <name evidence="2" type="ORF">AX774_g1132</name>
</gene>
<proteinExistence type="predicted"/>
<organism evidence="2 3">
    <name type="scientific">Zancudomyces culisetae</name>
    <name type="common">Gut fungus</name>
    <name type="synonym">Smittium culisetae</name>
    <dbReference type="NCBI Taxonomy" id="1213189"/>
    <lineage>
        <taxon>Eukaryota</taxon>
        <taxon>Fungi</taxon>
        <taxon>Fungi incertae sedis</taxon>
        <taxon>Zoopagomycota</taxon>
        <taxon>Kickxellomycotina</taxon>
        <taxon>Harpellomycetes</taxon>
        <taxon>Harpellales</taxon>
        <taxon>Legeriomycetaceae</taxon>
        <taxon>Zancudomyces</taxon>
    </lineage>
</organism>
<reference evidence="3" key="1">
    <citation type="submission" date="2017-01" db="EMBL/GenBank/DDBJ databases">
        <authorList>
            <person name="Wang Y."/>
            <person name="White M."/>
            <person name="Kvist S."/>
            <person name="Moncalvo J.-M."/>
        </authorList>
    </citation>
    <scope>NUCLEOTIDE SEQUENCE [LARGE SCALE GENOMIC DNA]</scope>
    <source>
        <strain evidence="3">COL-18-3</strain>
    </source>
</reference>
<keyword evidence="3" id="KW-1185">Reference proteome</keyword>
<evidence type="ECO:0000313" key="2">
    <source>
        <dbReference type="EMBL" id="OMH85326.1"/>
    </source>
</evidence>
<dbReference type="EMBL" id="LSSK01000094">
    <property type="protein sequence ID" value="OMH85326.1"/>
    <property type="molecule type" value="Genomic_DNA"/>
</dbReference>
<comment type="caution">
    <text evidence="2">The sequence shown here is derived from an EMBL/GenBank/DDBJ whole genome shotgun (WGS) entry which is preliminary data.</text>
</comment>
<dbReference type="Proteomes" id="UP000188320">
    <property type="component" value="Unassembled WGS sequence"/>
</dbReference>
<feature type="region of interest" description="Disordered" evidence="1">
    <location>
        <begin position="508"/>
        <end position="532"/>
    </location>
</feature>
<sequence>MDYEQRVLNDKLIDYYLIELDEKLERGQLVVKQYGDKLYRFLSESKQYNYERTLQKLESLIQKHSNKKSSGGGDGDGDGTKYVLIKERAIVLGKLQRYSFGISMMLEYVIAEYKKTHDQSLNGDETDKRLEEMEVLEDYCVVFVQENPNIYILLFKSLISYCNEASKTSQNGKIVKWLMEYVDKMIRTKGEKLDINQMLMVDDATNSSELEKDKGKDKNEVQMAAVIPDDYELNKLVDYLTLQYYTTQGMIQQQEQYMDVYRGYNSELQTRLKMYETQTYYYFGTFNNTYSSAVTRTNTTGAGAGAGAGTGTAISGAKQMLSSPNMKPSDVQRNTSAGRNRGESIRKMGLGEGRYCRICFKKLVVTDYDFVGIRSKAFEQEQKCQRNSDANVDVGVGVGVDLDVDVTLAARDRQFRYKSFSGYGNDLTVYSSLPYDCEHFNSTSNTNDENASLYTVEQNKKEKQLGKSNPEGGNSNMETEMYNNHTTKITFNNYKLLPSVHLWVNDNQPRLGSGQRQSTRVSKHDNGSGNDDMEKFRFLNSYKQYQHNIMDNEMVFVHYTCLKKSDLFNNSKK</sequence>
<feature type="region of interest" description="Disordered" evidence="1">
    <location>
        <begin position="457"/>
        <end position="478"/>
    </location>
</feature>
<feature type="compositionally biased region" description="Polar residues" evidence="1">
    <location>
        <begin position="508"/>
        <end position="520"/>
    </location>
</feature>
<name>A0A1R1PWF5_ZANCU</name>
<feature type="compositionally biased region" description="Basic and acidic residues" evidence="1">
    <location>
        <begin position="522"/>
        <end position="532"/>
    </location>
</feature>
<accession>A0A1R1PWF5</accession>